<evidence type="ECO:0000256" key="12">
    <source>
        <dbReference type="PIRSR" id="PIRSR602403-1"/>
    </source>
</evidence>
<dbReference type="GO" id="GO:0020037">
    <property type="term" value="F:heme binding"/>
    <property type="evidence" value="ECO:0007669"/>
    <property type="project" value="InterPro"/>
</dbReference>
<gene>
    <name evidence="13" type="ORF">F5X68DRAFT_233868</name>
</gene>
<keyword evidence="8" id="KW-0560">Oxidoreductase</keyword>
<feature type="binding site" description="axial binding residue" evidence="12">
    <location>
        <position position="467"/>
    </location>
    <ligand>
        <name>heme</name>
        <dbReference type="ChEBI" id="CHEBI:30413"/>
    </ligand>
    <ligandPart>
        <name>Fe</name>
        <dbReference type="ChEBI" id="CHEBI:18248"/>
    </ligandPart>
</feature>
<comment type="caution">
    <text evidence="13">The sequence shown here is derived from an EMBL/GenBank/DDBJ whole genome shotgun (WGS) entry which is preliminary data.</text>
</comment>
<proteinExistence type="inferred from homology"/>
<dbReference type="SUPFAM" id="SSF48264">
    <property type="entry name" value="Cytochrome P450"/>
    <property type="match status" value="1"/>
</dbReference>
<comment type="cofactor">
    <cofactor evidence="1 12">
        <name>heme</name>
        <dbReference type="ChEBI" id="CHEBI:30413"/>
    </cofactor>
</comment>
<dbReference type="GO" id="GO:0004497">
    <property type="term" value="F:monooxygenase activity"/>
    <property type="evidence" value="ECO:0007669"/>
    <property type="project" value="UniProtKB-KW"/>
</dbReference>
<dbReference type="GO" id="GO:0016705">
    <property type="term" value="F:oxidoreductase activity, acting on paired donors, with incorporation or reduction of molecular oxygen"/>
    <property type="evidence" value="ECO:0007669"/>
    <property type="project" value="InterPro"/>
</dbReference>
<keyword evidence="14" id="KW-1185">Reference proteome</keyword>
<dbReference type="PRINTS" id="PR00465">
    <property type="entry name" value="EP450IV"/>
</dbReference>
<accession>A0A9P9AAA0</accession>
<evidence type="ECO:0000256" key="3">
    <source>
        <dbReference type="ARBA" id="ARBA00010617"/>
    </source>
</evidence>
<evidence type="ECO:0000256" key="10">
    <source>
        <dbReference type="ARBA" id="ARBA00023033"/>
    </source>
</evidence>
<dbReference type="InterPro" id="IPR036396">
    <property type="entry name" value="Cyt_P450_sf"/>
</dbReference>
<evidence type="ECO:0000256" key="11">
    <source>
        <dbReference type="ARBA" id="ARBA00023136"/>
    </source>
</evidence>
<keyword evidence="11" id="KW-0472">Membrane</keyword>
<evidence type="ECO:0000313" key="13">
    <source>
        <dbReference type="EMBL" id="KAH6682152.1"/>
    </source>
</evidence>
<evidence type="ECO:0000256" key="9">
    <source>
        <dbReference type="ARBA" id="ARBA00023004"/>
    </source>
</evidence>
<dbReference type="AlphaFoldDB" id="A0A9P9AAA0"/>
<sequence>MTYQFPSHSGNMSALSASIPEVFQERPWGSTAVLGVVLYLIVEQIRYYRKTPNITSIGFIPVPIIGRWVAAIRFLVDPVKAILEGVARSPNGMFRIATLQEEFVIITDRHKVTEYLKAPDSVLSAQQGANDQQQIPYTMGYGVGHRTYHTQVVRGPITKAIGPKTPLMVDEASLALDDLIGSPNDWTPISLYDTIAMMVARISSRVYVGKSFCLNKEYLQNSADYAQAVVISAEILRVFPEWTKGFITRFLPVMKYRRAAERILGPYIQDRLDGKTDEYGNKPDDLVQQLIDAAPPVEKTMPQISERIMALNVASIHTSTMLTLRLVKVLTAALYSLSAEYDKYAPELRQEVADNLVNGEITAETLKNLPKAESFLRESGRFNLPGLMTMQRNALKEFRFSDGTVLPVGTKVGACSKILHYDPEVYQNPEVFDGFRFLDPKYAEVKENSPVNTSRSFHVFGHGRHPCPGRFLAVQEMKIMLSLLLLQYDFKLAPGDSPKPMMIGTMALPDTFLKVQFKARSEV</sequence>
<dbReference type="CDD" id="cd11041">
    <property type="entry name" value="CYP503A1-like"/>
    <property type="match status" value="1"/>
</dbReference>
<dbReference type="PANTHER" id="PTHR46206:SF5">
    <property type="entry name" value="P450, PUTATIVE (EUROFUNG)-RELATED"/>
    <property type="match status" value="1"/>
</dbReference>
<dbReference type="Gene3D" id="1.10.630.10">
    <property type="entry name" value="Cytochrome P450"/>
    <property type="match status" value="1"/>
</dbReference>
<evidence type="ECO:0000256" key="6">
    <source>
        <dbReference type="ARBA" id="ARBA00022723"/>
    </source>
</evidence>
<dbReference type="Proteomes" id="UP000770015">
    <property type="component" value="Unassembled WGS sequence"/>
</dbReference>
<keyword evidence="9 12" id="KW-0408">Iron</keyword>
<evidence type="ECO:0000256" key="8">
    <source>
        <dbReference type="ARBA" id="ARBA00023002"/>
    </source>
</evidence>
<evidence type="ECO:0000256" key="2">
    <source>
        <dbReference type="ARBA" id="ARBA00004370"/>
    </source>
</evidence>
<dbReference type="OrthoDB" id="1844152at2759"/>
<comment type="subcellular location">
    <subcellularLocation>
        <location evidence="2">Membrane</location>
    </subcellularLocation>
</comment>
<keyword evidence="5" id="KW-0812">Transmembrane</keyword>
<evidence type="ECO:0000256" key="7">
    <source>
        <dbReference type="ARBA" id="ARBA00022989"/>
    </source>
</evidence>
<keyword evidence="7" id="KW-1133">Transmembrane helix</keyword>
<dbReference type="EMBL" id="JAGSXJ010000018">
    <property type="protein sequence ID" value="KAH6682152.1"/>
    <property type="molecule type" value="Genomic_DNA"/>
</dbReference>
<name>A0A9P9AAA0_9PEZI</name>
<evidence type="ECO:0000256" key="4">
    <source>
        <dbReference type="ARBA" id="ARBA00022617"/>
    </source>
</evidence>
<dbReference type="GO" id="GO:0005506">
    <property type="term" value="F:iron ion binding"/>
    <property type="evidence" value="ECO:0007669"/>
    <property type="project" value="InterPro"/>
</dbReference>
<dbReference type="Pfam" id="PF00067">
    <property type="entry name" value="p450"/>
    <property type="match status" value="1"/>
</dbReference>
<dbReference type="InterPro" id="IPR001128">
    <property type="entry name" value="Cyt_P450"/>
</dbReference>
<reference evidence="13" key="1">
    <citation type="journal article" date="2021" name="Nat. Commun.">
        <title>Genetic determinants of endophytism in the Arabidopsis root mycobiome.</title>
        <authorList>
            <person name="Mesny F."/>
            <person name="Miyauchi S."/>
            <person name="Thiergart T."/>
            <person name="Pickel B."/>
            <person name="Atanasova L."/>
            <person name="Karlsson M."/>
            <person name="Huettel B."/>
            <person name="Barry K.W."/>
            <person name="Haridas S."/>
            <person name="Chen C."/>
            <person name="Bauer D."/>
            <person name="Andreopoulos W."/>
            <person name="Pangilinan J."/>
            <person name="LaButti K."/>
            <person name="Riley R."/>
            <person name="Lipzen A."/>
            <person name="Clum A."/>
            <person name="Drula E."/>
            <person name="Henrissat B."/>
            <person name="Kohler A."/>
            <person name="Grigoriev I.V."/>
            <person name="Martin F.M."/>
            <person name="Hacquard S."/>
        </authorList>
    </citation>
    <scope>NUCLEOTIDE SEQUENCE</scope>
    <source>
        <strain evidence="13">MPI-SDFR-AT-0117</strain>
    </source>
</reference>
<dbReference type="GO" id="GO:0016020">
    <property type="term" value="C:membrane"/>
    <property type="evidence" value="ECO:0007669"/>
    <property type="project" value="UniProtKB-SubCell"/>
</dbReference>
<protein>
    <submittedName>
        <fullName evidence="13">Cytochrome P450</fullName>
    </submittedName>
</protein>
<evidence type="ECO:0000256" key="5">
    <source>
        <dbReference type="ARBA" id="ARBA00022692"/>
    </source>
</evidence>
<keyword evidence="10" id="KW-0503">Monooxygenase</keyword>
<dbReference type="InterPro" id="IPR002403">
    <property type="entry name" value="Cyt_P450_E_grp-IV"/>
</dbReference>
<evidence type="ECO:0000256" key="1">
    <source>
        <dbReference type="ARBA" id="ARBA00001971"/>
    </source>
</evidence>
<dbReference type="PANTHER" id="PTHR46206">
    <property type="entry name" value="CYTOCHROME P450"/>
    <property type="match status" value="1"/>
</dbReference>
<comment type="similarity">
    <text evidence="3">Belongs to the cytochrome P450 family.</text>
</comment>
<keyword evidence="4 12" id="KW-0349">Heme</keyword>
<evidence type="ECO:0000313" key="14">
    <source>
        <dbReference type="Proteomes" id="UP000770015"/>
    </source>
</evidence>
<keyword evidence="6 12" id="KW-0479">Metal-binding</keyword>
<organism evidence="13 14">
    <name type="scientific">Plectosphaerella plurivora</name>
    <dbReference type="NCBI Taxonomy" id="936078"/>
    <lineage>
        <taxon>Eukaryota</taxon>
        <taxon>Fungi</taxon>
        <taxon>Dikarya</taxon>
        <taxon>Ascomycota</taxon>
        <taxon>Pezizomycotina</taxon>
        <taxon>Sordariomycetes</taxon>
        <taxon>Hypocreomycetidae</taxon>
        <taxon>Glomerellales</taxon>
        <taxon>Plectosphaerellaceae</taxon>
        <taxon>Plectosphaerella</taxon>
    </lineage>
</organism>